<evidence type="ECO:0000313" key="4">
    <source>
        <dbReference type="Proteomes" id="UP000001542"/>
    </source>
</evidence>
<dbReference type="AlphaFoldDB" id="A2DXZ0"/>
<feature type="region of interest" description="Disordered" evidence="2">
    <location>
        <begin position="359"/>
        <end position="447"/>
    </location>
</feature>
<protein>
    <submittedName>
        <fullName evidence="3">Uncharacterized protein</fullName>
    </submittedName>
</protein>
<accession>A2DXZ0</accession>
<name>A2DXZ0_TRIV3</name>
<feature type="coiled-coil region" evidence="1">
    <location>
        <begin position="41"/>
        <end position="68"/>
    </location>
</feature>
<feature type="compositionally biased region" description="Acidic residues" evidence="2">
    <location>
        <begin position="368"/>
        <end position="383"/>
    </location>
</feature>
<feature type="coiled-coil region" evidence="1">
    <location>
        <begin position="136"/>
        <end position="170"/>
    </location>
</feature>
<organism evidence="3 4">
    <name type="scientific">Trichomonas vaginalis (strain ATCC PRA-98 / G3)</name>
    <dbReference type="NCBI Taxonomy" id="412133"/>
    <lineage>
        <taxon>Eukaryota</taxon>
        <taxon>Metamonada</taxon>
        <taxon>Parabasalia</taxon>
        <taxon>Trichomonadida</taxon>
        <taxon>Trichomonadidae</taxon>
        <taxon>Trichomonas</taxon>
    </lineage>
</organism>
<keyword evidence="4" id="KW-1185">Reference proteome</keyword>
<feature type="compositionally biased region" description="Polar residues" evidence="2">
    <location>
        <begin position="657"/>
        <end position="671"/>
    </location>
</feature>
<gene>
    <name evidence="3" type="ORF">TVAG_038320</name>
</gene>
<dbReference type="VEuPathDB" id="TrichDB:TVAGG3_0960980"/>
<dbReference type="EMBL" id="DS113266">
    <property type="protein sequence ID" value="EAY14726.1"/>
    <property type="molecule type" value="Genomic_DNA"/>
</dbReference>
<reference evidence="3" key="1">
    <citation type="submission" date="2006-10" db="EMBL/GenBank/DDBJ databases">
        <authorList>
            <person name="Amadeo P."/>
            <person name="Zhao Q."/>
            <person name="Wortman J."/>
            <person name="Fraser-Liggett C."/>
            <person name="Carlton J."/>
        </authorList>
    </citation>
    <scope>NUCLEOTIDE SEQUENCE</scope>
    <source>
        <strain evidence="3">G3</strain>
    </source>
</reference>
<feature type="region of interest" description="Disordered" evidence="2">
    <location>
        <begin position="282"/>
        <end position="311"/>
    </location>
</feature>
<feature type="compositionally biased region" description="Basic and acidic residues" evidence="2">
    <location>
        <begin position="399"/>
        <end position="416"/>
    </location>
</feature>
<dbReference type="Proteomes" id="UP000001542">
    <property type="component" value="Unassembled WGS sequence"/>
</dbReference>
<proteinExistence type="predicted"/>
<evidence type="ECO:0000256" key="2">
    <source>
        <dbReference type="SAM" id="MobiDB-lite"/>
    </source>
</evidence>
<feature type="compositionally biased region" description="Acidic residues" evidence="2">
    <location>
        <begin position="284"/>
        <end position="311"/>
    </location>
</feature>
<evidence type="ECO:0000256" key="1">
    <source>
        <dbReference type="SAM" id="Coils"/>
    </source>
</evidence>
<keyword evidence="1" id="KW-0175">Coiled coil</keyword>
<dbReference type="KEGG" id="tva:4772719"/>
<feature type="region of interest" description="Disordered" evidence="2">
    <location>
        <begin position="639"/>
        <end position="704"/>
    </location>
</feature>
<reference evidence="3" key="2">
    <citation type="journal article" date="2007" name="Science">
        <title>Draft genome sequence of the sexually transmitted pathogen Trichomonas vaginalis.</title>
        <authorList>
            <person name="Carlton J.M."/>
            <person name="Hirt R.P."/>
            <person name="Silva J.C."/>
            <person name="Delcher A.L."/>
            <person name="Schatz M."/>
            <person name="Zhao Q."/>
            <person name="Wortman J.R."/>
            <person name="Bidwell S.L."/>
            <person name="Alsmark U.C.M."/>
            <person name="Besteiro S."/>
            <person name="Sicheritz-Ponten T."/>
            <person name="Noel C.J."/>
            <person name="Dacks J.B."/>
            <person name="Foster P.G."/>
            <person name="Simillion C."/>
            <person name="Van de Peer Y."/>
            <person name="Miranda-Saavedra D."/>
            <person name="Barton G.J."/>
            <person name="Westrop G.D."/>
            <person name="Mueller S."/>
            <person name="Dessi D."/>
            <person name="Fiori P.L."/>
            <person name="Ren Q."/>
            <person name="Paulsen I."/>
            <person name="Zhang H."/>
            <person name="Bastida-Corcuera F.D."/>
            <person name="Simoes-Barbosa A."/>
            <person name="Brown M.T."/>
            <person name="Hayes R.D."/>
            <person name="Mukherjee M."/>
            <person name="Okumura C.Y."/>
            <person name="Schneider R."/>
            <person name="Smith A.J."/>
            <person name="Vanacova S."/>
            <person name="Villalvazo M."/>
            <person name="Haas B.J."/>
            <person name="Pertea M."/>
            <person name="Feldblyum T.V."/>
            <person name="Utterback T.R."/>
            <person name="Shu C.L."/>
            <person name="Osoegawa K."/>
            <person name="de Jong P.J."/>
            <person name="Hrdy I."/>
            <person name="Horvathova L."/>
            <person name="Zubacova Z."/>
            <person name="Dolezal P."/>
            <person name="Malik S.B."/>
            <person name="Logsdon J.M. Jr."/>
            <person name="Henze K."/>
            <person name="Gupta A."/>
            <person name="Wang C.C."/>
            <person name="Dunne R.L."/>
            <person name="Upcroft J.A."/>
            <person name="Upcroft P."/>
            <person name="White O."/>
            <person name="Salzberg S.L."/>
            <person name="Tang P."/>
            <person name="Chiu C.-H."/>
            <person name="Lee Y.-S."/>
            <person name="Embley T.M."/>
            <person name="Coombs G.H."/>
            <person name="Mottram J.C."/>
            <person name="Tachezy J."/>
            <person name="Fraser-Liggett C.M."/>
            <person name="Johnson P.J."/>
        </authorList>
    </citation>
    <scope>NUCLEOTIDE SEQUENCE [LARGE SCALE GENOMIC DNA]</scope>
    <source>
        <strain evidence="3">G3</strain>
    </source>
</reference>
<feature type="compositionally biased region" description="Basic residues" evidence="2">
    <location>
        <begin position="429"/>
        <end position="440"/>
    </location>
</feature>
<dbReference type="SMR" id="A2DXZ0"/>
<feature type="compositionally biased region" description="Basic and acidic residues" evidence="2">
    <location>
        <begin position="694"/>
        <end position="704"/>
    </location>
</feature>
<feature type="region of interest" description="Disordered" evidence="2">
    <location>
        <begin position="580"/>
        <end position="612"/>
    </location>
</feature>
<dbReference type="OrthoDB" id="10554705at2759"/>
<dbReference type="RefSeq" id="XP_001326949.1">
    <property type="nucleotide sequence ID" value="XM_001326914.1"/>
</dbReference>
<dbReference type="InParanoid" id="A2DXZ0"/>
<sequence>MLPTGEDAENMEQSTMTYVFNLFGKGVTQMLQTSVQQQTYIDELRSQVRSLQTQVSNLTASIDEIENRIFVRLQSMQPTIYTREGIPFDDALDAINAKLQSQSEKLITSAETLSKFDSEIQNKVDREDFAASTQENARLTEAFQELSNGMESLQKELQRQRQENQDNNERNIQSIKLQIQQNALHKTLNDGPDDSEDKYVTRDELKDILAKIKVMGPSGGSGEDDTSAIVEYALSGEGATEEKVKNAFEMLQKKQQDLDSNYKAQKGRIAEEYNRLMKIAEVNQGEEEDGDYDYDWEDDEGWASDGGEYSDDAEQFELRSVAVDFNEGITFEETETRSYESCEGLRSVGLQADVDKFLEQQSRKTADESAEGEAEDEFEDIVTEVEKEVLSNRMAKSARSKEQKSTHSSSRRDKSQENLQEEGEESSKKKSQRKKVKKPKNGNGMKQLIDQMKDKQQAVAVTKGPAARVDEGKITQKILDTVMPRVENLLIDAFSGGKGGGIKLERNEAKQLIQQLTALENIKTELKQQRVKLTMKADKGKVEEDMRIRVTRDEFFGFLNQIFPENARVQELCHTKPSATGVLPPLKKQRDAVDAVPQVPPDAKPKPKQAKGPLTLVMNRNSKMLKANQGLLKGVDGHYYMRDTSQDGSQPPEKSKSAMSSQENSLAQSYDFQRYMPVGGSKPNEQPPQALNMIREKTPVDQSN</sequence>
<evidence type="ECO:0000313" key="3">
    <source>
        <dbReference type="EMBL" id="EAY14726.1"/>
    </source>
</evidence>
<dbReference type="VEuPathDB" id="TrichDB:TVAG_038320"/>
<feature type="coiled-coil region" evidence="1">
    <location>
        <begin position="502"/>
        <end position="536"/>
    </location>
</feature>